<proteinExistence type="inferred from homology"/>
<dbReference type="InterPro" id="IPR002401">
    <property type="entry name" value="Cyt_P450_E_grp-I"/>
</dbReference>
<name>A0AAN9U0A7_9PEZI</name>
<comment type="similarity">
    <text evidence="1">Belongs to the cytochrome P450 family.</text>
</comment>
<dbReference type="InterPro" id="IPR001128">
    <property type="entry name" value="Cyt_P450"/>
</dbReference>
<evidence type="ECO:0000313" key="6">
    <source>
        <dbReference type="EMBL" id="KAK7731776.1"/>
    </source>
</evidence>
<evidence type="ECO:0000256" key="2">
    <source>
        <dbReference type="ARBA" id="ARBA00022617"/>
    </source>
</evidence>
<evidence type="ECO:0000256" key="3">
    <source>
        <dbReference type="ARBA" id="ARBA00022723"/>
    </source>
</evidence>
<dbReference type="GO" id="GO:0005506">
    <property type="term" value="F:iron ion binding"/>
    <property type="evidence" value="ECO:0007669"/>
    <property type="project" value="InterPro"/>
</dbReference>
<dbReference type="CDD" id="cd11051">
    <property type="entry name" value="CYP59-like"/>
    <property type="match status" value="1"/>
</dbReference>
<keyword evidence="3 5" id="KW-0479">Metal-binding</keyword>
<keyword evidence="2 5" id="KW-0349">Heme</keyword>
<dbReference type="PANTHER" id="PTHR24305">
    <property type="entry name" value="CYTOCHROME P450"/>
    <property type="match status" value="1"/>
</dbReference>
<dbReference type="PRINTS" id="PR00463">
    <property type="entry name" value="EP450I"/>
</dbReference>
<protein>
    <recommendedName>
        <fullName evidence="8">Cytochrome P450</fullName>
    </recommendedName>
</protein>
<comment type="caution">
    <text evidence="6">The sequence shown here is derived from an EMBL/GenBank/DDBJ whole genome shotgun (WGS) entry which is preliminary data.</text>
</comment>
<dbReference type="AlphaFoldDB" id="A0AAN9U0A7"/>
<dbReference type="GO" id="GO:0016705">
    <property type="term" value="F:oxidoreductase activity, acting on paired donors, with incorporation or reduction of molecular oxygen"/>
    <property type="evidence" value="ECO:0007669"/>
    <property type="project" value="InterPro"/>
</dbReference>
<evidence type="ECO:0000256" key="1">
    <source>
        <dbReference type="ARBA" id="ARBA00010617"/>
    </source>
</evidence>
<dbReference type="SUPFAM" id="SSF48264">
    <property type="entry name" value="Cytochrome P450"/>
    <property type="match status" value="1"/>
</dbReference>
<dbReference type="GO" id="GO:0004497">
    <property type="term" value="F:monooxygenase activity"/>
    <property type="evidence" value="ECO:0007669"/>
    <property type="project" value="InterPro"/>
</dbReference>
<reference evidence="6 7" key="1">
    <citation type="journal article" date="2023" name="PLoS ONE">
        <title>Cytospora paraplurivora sp. nov. isolated from orchards with fruit tree decline syndrome in Ontario, Canada.</title>
        <authorList>
            <person name="Ilyukhin E."/>
            <person name="Nguyen H.D.T."/>
            <person name="Castle A.J."/>
            <person name="Ellouze W."/>
        </authorList>
    </citation>
    <scope>NUCLEOTIDE SEQUENCE [LARGE SCALE GENOMIC DNA]</scope>
    <source>
        <strain evidence="6 7">FDS-564</strain>
    </source>
</reference>
<evidence type="ECO:0000313" key="7">
    <source>
        <dbReference type="Proteomes" id="UP001320245"/>
    </source>
</evidence>
<keyword evidence="4 5" id="KW-0408">Iron</keyword>
<feature type="binding site" description="axial binding residue" evidence="5">
    <location>
        <position position="478"/>
    </location>
    <ligand>
        <name>heme</name>
        <dbReference type="ChEBI" id="CHEBI:30413"/>
    </ligand>
    <ligandPart>
        <name>Fe</name>
        <dbReference type="ChEBI" id="CHEBI:18248"/>
    </ligandPart>
</feature>
<evidence type="ECO:0008006" key="8">
    <source>
        <dbReference type="Google" id="ProtNLM"/>
    </source>
</evidence>
<dbReference type="PANTHER" id="PTHR24305:SF166">
    <property type="entry name" value="CYTOCHROME P450 12A4, MITOCHONDRIAL-RELATED"/>
    <property type="match status" value="1"/>
</dbReference>
<keyword evidence="7" id="KW-1185">Reference proteome</keyword>
<organism evidence="6 7">
    <name type="scientific">Cytospora paraplurivora</name>
    <dbReference type="NCBI Taxonomy" id="2898453"/>
    <lineage>
        <taxon>Eukaryota</taxon>
        <taxon>Fungi</taxon>
        <taxon>Dikarya</taxon>
        <taxon>Ascomycota</taxon>
        <taxon>Pezizomycotina</taxon>
        <taxon>Sordariomycetes</taxon>
        <taxon>Sordariomycetidae</taxon>
        <taxon>Diaporthales</taxon>
        <taxon>Cytosporaceae</taxon>
        <taxon>Cytospora</taxon>
    </lineage>
</organism>
<dbReference type="PRINTS" id="PR00385">
    <property type="entry name" value="P450"/>
</dbReference>
<evidence type="ECO:0000256" key="5">
    <source>
        <dbReference type="PIRSR" id="PIRSR602401-1"/>
    </source>
</evidence>
<dbReference type="GO" id="GO:0020037">
    <property type="term" value="F:heme binding"/>
    <property type="evidence" value="ECO:0007669"/>
    <property type="project" value="InterPro"/>
</dbReference>
<dbReference type="InterPro" id="IPR036396">
    <property type="entry name" value="Cyt_P450_sf"/>
</dbReference>
<dbReference type="InterPro" id="IPR050121">
    <property type="entry name" value="Cytochrome_P450_monoxygenase"/>
</dbReference>
<comment type="cofactor">
    <cofactor evidence="5">
        <name>heme</name>
        <dbReference type="ChEBI" id="CHEBI:30413"/>
    </cofactor>
</comment>
<dbReference type="Pfam" id="PF00067">
    <property type="entry name" value="p450"/>
    <property type="match status" value="1"/>
</dbReference>
<sequence length="562" mass="63751">MQLWTTTVAVSLFTALAYAATRFYASRRQFRELQRERLPMPDLHPIFGHLLYLKKVAETLPKNTIMHNVMWKIAREHFPGGLYYLNLWPFSTTILIVCNAYAASQVEHLNLGKPKSVVGPIDTIAGGPSLLTQEGSEWKRWRRLFSKGFSAGHLLSLAPSIAEEIAVFRDLLLSKCQDTGRSEIFQMEEITVRMTFDVIARVVMDKRLHYQVRDNSLAAALRSSVEWTSWRGQLNPFAILSIRPLVHWRNSRVMNRYIGQEIDRRLFESKLGNQPSNDIGDQSKSILSLLINDLLGEADSTDKNGYIKPDIKRAMCSQVRGFLLGGHDSSSGALTYCYLLLARYQTARDRLVAEHDAVFGKDYSKILAQIQADPHKLNQLPYTAAFIKETLRLFPPAGGMQQGRPGVFLVDEEGRRFPTENCGIWTVSQGIHYQERYWVEPEAFLPERWLAGPEDPLYAGGPRTKGAWRPFEQGPRNCIGQTLVMLELKIALVLTAREIDVVPAYEEWDLLHVKNDKAIKTVNGNRAYQEEKIAAHPADGFPVRVELRSKKAKDGQSRPLSS</sequence>
<accession>A0AAN9U0A7</accession>
<gene>
    <name evidence="6" type="ORF">SLS53_008597</name>
</gene>
<dbReference type="Proteomes" id="UP001320245">
    <property type="component" value="Unassembled WGS sequence"/>
</dbReference>
<evidence type="ECO:0000256" key="4">
    <source>
        <dbReference type="ARBA" id="ARBA00023004"/>
    </source>
</evidence>
<dbReference type="EMBL" id="JAJSPL020000053">
    <property type="protein sequence ID" value="KAK7731776.1"/>
    <property type="molecule type" value="Genomic_DNA"/>
</dbReference>
<dbReference type="Gene3D" id="1.10.630.10">
    <property type="entry name" value="Cytochrome P450"/>
    <property type="match status" value="1"/>
</dbReference>